<keyword evidence="2" id="KW-1185">Reference proteome</keyword>
<gene>
    <name evidence="1" type="ORF">JHL15_10010</name>
</gene>
<dbReference type="EMBL" id="JAENHK010000010">
    <property type="protein sequence ID" value="MBK1896086.1"/>
    <property type="molecule type" value="Genomic_DNA"/>
</dbReference>
<accession>A0ABS1FUK9</accession>
<comment type="caution">
    <text evidence="1">The sequence shown here is derived from an EMBL/GenBank/DDBJ whole genome shotgun (WGS) entry which is preliminary data.</text>
</comment>
<evidence type="ECO:0000313" key="1">
    <source>
        <dbReference type="EMBL" id="MBK1896086.1"/>
    </source>
</evidence>
<dbReference type="RefSeq" id="WP_200245472.1">
    <property type="nucleotide sequence ID" value="NZ_JAENHK010000010.1"/>
</dbReference>
<sequence>MKNTFFIILSLFLLNSCEKEIDLDLADKSGNIVIEGNITNQPGPYIVKITKSVAFTQNNQYPSVTNALVIVSDNTGQTETLQYIGDGKYQTTNFTGVSGRTYTLKIEAEGKQYSAKSTMPAEVPFEGLKQDSFVFGGTTTFTLLPIFTDPQVLGNRYLFGFTVNNKPKKTFNVFSDNVNNGLPNQRPLFLPNDDGDDPDDVLVVPGDTIHVEMQSIDNNIFTYYSALLDISDNGGSGVTPANPPSNINNGALGYFSAHTLSKRDFVIQQPN</sequence>
<reference evidence="2" key="1">
    <citation type="submission" date="2021-01" db="EMBL/GenBank/DDBJ databases">
        <title>Genome public.</title>
        <authorList>
            <person name="Liu C."/>
            <person name="Sun Q."/>
        </authorList>
    </citation>
    <scope>NUCLEOTIDE SEQUENCE [LARGE SCALE GENOMIC DNA]</scope>
    <source>
        <strain evidence="2">YIM B02567</strain>
    </source>
</reference>
<name>A0ABS1FUK9_9FLAO</name>
<dbReference type="InterPro" id="IPR025345">
    <property type="entry name" value="DUF4249"/>
</dbReference>
<dbReference type="Pfam" id="PF14054">
    <property type="entry name" value="DUF4249"/>
    <property type="match status" value="1"/>
</dbReference>
<protein>
    <submittedName>
        <fullName evidence="1">DUF4249 domain-containing protein</fullName>
    </submittedName>
</protein>
<evidence type="ECO:0000313" key="2">
    <source>
        <dbReference type="Proteomes" id="UP000628669"/>
    </source>
</evidence>
<dbReference type="Proteomes" id="UP000628669">
    <property type="component" value="Unassembled WGS sequence"/>
</dbReference>
<proteinExistence type="predicted"/>
<organism evidence="1 2">
    <name type="scientific">Chryseobacterium paridis</name>
    <dbReference type="NCBI Taxonomy" id="2800328"/>
    <lineage>
        <taxon>Bacteria</taxon>
        <taxon>Pseudomonadati</taxon>
        <taxon>Bacteroidota</taxon>
        <taxon>Flavobacteriia</taxon>
        <taxon>Flavobacteriales</taxon>
        <taxon>Weeksellaceae</taxon>
        <taxon>Chryseobacterium group</taxon>
        <taxon>Chryseobacterium</taxon>
    </lineage>
</organism>